<feature type="region of interest" description="Disordered" evidence="2">
    <location>
        <begin position="258"/>
        <end position="287"/>
    </location>
</feature>
<evidence type="ECO:0000256" key="1">
    <source>
        <dbReference type="ARBA" id="ARBA00006068"/>
    </source>
</evidence>
<sequence>MSDEPRDGSTAGDGTSPSGPAGSPPSHAASPPPDAASTPSAPWERPRRWNQNSLDATRVDDLLARLGGAEDAPSGRRRRRQAESDTGESVSASDLIAALTSDEPDGDQAPAAAVPSASTVPPTAAPAATSLPAEPAAATSPAAEPAGGTSPEAGVTVPVGPAWVTRPVGPPPTAAEVITPQPVNVAAAEATMVLPPRIGPNDPAPIRDLGDDPRTDFIPKMVGTTAEQAEADSIRAALQRSSAADPTEVVSFVPLAAAAGTAGDPPPPVDGNKRLEHSDPPPRRRRGLLYASRTVAALVAFITLLGVGVEWKIKDRADAGLAANKVAAVNLTDTHISAARTAATTYTNSNGVKTTEAAPPKTTYAAENILLLGSDTRAGGNGNAGDSNSSTSNGVANSDTLMVAHISGDRQHVTILSIPRDLIIPAPSCKLWNAGTNKYSDQSNDISPGQTYHINSAFSVGGPKCTVTAVQTLTGLGITRVIGIDFKGFQSMVDALGGVTVNVCRPVIDTELGTVVPNTGTQTIHGEQALNLVRARHVVGDTESDLARIRRQQIVLSAILRQVTAAGTLLNPSKLDNFLQAFTKNTFTDNVTVENLVTLAGSLGSLDPAHVTFYTLPTVPSTKVSGALDVDSSKAPAIFDDLVNDLPLPGEITTTSAKPKPTPVTPAPTTAAPSLKITVSPAKVDLEVYNVTGQANVATTAQQKLNAVGFNVTGDQLFKPDKGTQSGTTVLYAPTNRAAALTVAAAVPGSTLVVTPGLGTTVRLMLGASYAGAIDAVTVGAQAPASLATAVSTGPSIDTTAASSSGTATSGTTSLSSVNAGARTCI</sequence>
<dbReference type="InterPro" id="IPR027381">
    <property type="entry name" value="LytR/CpsA/Psr_C"/>
</dbReference>
<feature type="region of interest" description="Disordered" evidence="2">
    <location>
        <begin position="1"/>
        <end position="168"/>
    </location>
</feature>
<protein>
    <submittedName>
        <fullName evidence="5">Cell envelope-related function transcriptional attenuator common domain-containing protein</fullName>
    </submittedName>
</protein>
<feature type="compositionally biased region" description="Low complexity" evidence="2">
    <location>
        <begin position="109"/>
        <end position="146"/>
    </location>
</feature>
<organism evidence="5 6">
    <name type="scientific">Nakamurella panacisegetis</name>
    <dbReference type="NCBI Taxonomy" id="1090615"/>
    <lineage>
        <taxon>Bacteria</taxon>
        <taxon>Bacillati</taxon>
        <taxon>Actinomycetota</taxon>
        <taxon>Actinomycetes</taxon>
        <taxon>Nakamurellales</taxon>
        <taxon>Nakamurellaceae</taxon>
        <taxon>Nakamurella</taxon>
    </lineage>
</organism>
<dbReference type="Pfam" id="PF03816">
    <property type="entry name" value="LytR_cpsA_psr"/>
    <property type="match status" value="1"/>
</dbReference>
<gene>
    <name evidence="5" type="ORF">SAMN04515671_0953</name>
</gene>
<feature type="compositionally biased region" description="Low complexity" evidence="2">
    <location>
        <begin position="12"/>
        <end position="42"/>
    </location>
</feature>
<dbReference type="NCBIfam" id="TIGR00350">
    <property type="entry name" value="lytR_cpsA_psr"/>
    <property type="match status" value="1"/>
</dbReference>
<proteinExistence type="inferred from homology"/>
<reference evidence="5 6" key="1">
    <citation type="submission" date="2016-10" db="EMBL/GenBank/DDBJ databases">
        <authorList>
            <person name="de Groot N.N."/>
        </authorList>
    </citation>
    <scope>NUCLEOTIDE SEQUENCE [LARGE SCALE GENOMIC DNA]</scope>
    <source>
        <strain evidence="6">P4-7,KCTC 19426,CECT 7604</strain>
    </source>
</reference>
<feature type="region of interest" description="Disordered" evidence="2">
    <location>
        <begin position="800"/>
        <end position="826"/>
    </location>
</feature>
<comment type="similarity">
    <text evidence="1">Belongs to the LytR/CpsA/Psr (LCP) family.</text>
</comment>
<dbReference type="RefSeq" id="WP_090474816.1">
    <property type="nucleotide sequence ID" value="NZ_LT629710.1"/>
</dbReference>
<feature type="domain" description="Cell envelope-related transcriptional attenuator" evidence="3">
    <location>
        <begin position="397"/>
        <end position="563"/>
    </location>
</feature>
<evidence type="ECO:0000259" key="3">
    <source>
        <dbReference type="Pfam" id="PF03816"/>
    </source>
</evidence>
<name>A0A1H0JLH2_9ACTN</name>
<dbReference type="Proteomes" id="UP000198741">
    <property type="component" value="Chromosome I"/>
</dbReference>
<feature type="domain" description="LytR/CpsA/Psr regulator C-terminal" evidence="4">
    <location>
        <begin position="684"/>
        <end position="770"/>
    </location>
</feature>
<dbReference type="OrthoDB" id="9782542at2"/>
<dbReference type="InterPro" id="IPR004474">
    <property type="entry name" value="LytR_CpsA_psr"/>
</dbReference>
<evidence type="ECO:0000313" key="6">
    <source>
        <dbReference type="Proteomes" id="UP000198741"/>
    </source>
</evidence>
<dbReference type="PANTHER" id="PTHR33392:SF6">
    <property type="entry name" value="POLYISOPRENYL-TEICHOIC ACID--PEPTIDOGLYCAN TEICHOIC ACID TRANSFERASE TAGU"/>
    <property type="match status" value="1"/>
</dbReference>
<dbReference type="Gene3D" id="3.40.630.190">
    <property type="entry name" value="LCP protein"/>
    <property type="match status" value="1"/>
</dbReference>
<accession>A0A1H0JLH2</accession>
<dbReference type="EMBL" id="LT629710">
    <property type="protein sequence ID" value="SDO44333.1"/>
    <property type="molecule type" value="Genomic_DNA"/>
</dbReference>
<evidence type="ECO:0000259" key="4">
    <source>
        <dbReference type="Pfam" id="PF13399"/>
    </source>
</evidence>
<dbReference type="Gene3D" id="3.30.70.2390">
    <property type="match status" value="1"/>
</dbReference>
<dbReference type="Pfam" id="PF13399">
    <property type="entry name" value="LytR_C"/>
    <property type="match status" value="1"/>
</dbReference>
<dbReference type="AlphaFoldDB" id="A0A1H0JLH2"/>
<feature type="compositionally biased region" description="Low complexity" evidence="2">
    <location>
        <begin position="800"/>
        <end position="817"/>
    </location>
</feature>
<dbReference type="STRING" id="1090615.SAMN04515671_0953"/>
<dbReference type="PANTHER" id="PTHR33392">
    <property type="entry name" value="POLYISOPRENYL-TEICHOIC ACID--PEPTIDOGLYCAN TEICHOIC ACID TRANSFERASE TAGU"/>
    <property type="match status" value="1"/>
</dbReference>
<dbReference type="InterPro" id="IPR050922">
    <property type="entry name" value="LytR/CpsA/Psr_CW_biosynth"/>
</dbReference>
<feature type="compositionally biased region" description="Basic and acidic residues" evidence="2">
    <location>
        <begin position="271"/>
        <end position="282"/>
    </location>
</feature>
<keyword evidence="6" id="KW-1185">Reference proteome</keyword>
<evidence type="ECO:0000256" key="2">
    <source>
        <dbReference type="SAM" id="MobiDB-lite"/>
    </source>
</evidence>
<evidence type="ECO:0000313" key="5">
    <source>
        <dbReference type="EMBL" id="SDO44333.1"/>
    </source>
</evidence>